<dbReference type="InterPro" id="IPR050272">
    <property type="entry name" value="Isochorismatase-like_hydrls"/>
</dbReference>
<gene>
    <name evidence="3" type="ORF">ABK249_31785</name>
</gene>
<evidence type="ECO:0000313" key="3">
    <source>
        <dbReference type="EMBL" id="MEQ1409488.1"/>
    </source>
</evidence>
<dbReference type="Pfam" id="PF00857">
    <property type="entry name" value="Isochorismatase"/>
    <property type="match status" value="1"/>
</dbReference>
<sequence length="240" mass="26455">MSPDRFEDHAWADIIPADLIQLYAPYQRETYVGPRPALVLIDLYNLAYRGGPVPPLSLMDQYPSSCGIYAHNAIEPTRRLIAAARTAGVPIFYCTSDNRPMAGLRGGGATRRRTSTAAVRLPDDFEIWSDFAPQQGDVIIRKQRASIFQGTPLLSHLNLLGVQSLIVCGESTSGCVRASCIDGYSNGLHVSLVEECTYDRHELVHKMNLFDLHHKYADVMHVEEVVAHLEASHPTKAAAG</sequence>
<keyword evidence="1" id="KW-0378">Hydrolase</keyword>
<dbReference type="InterPro" id="IPR036380">
    <property type="entry name" value="Isochorismatase-like_sf"/>
</dbReference>
<keyword evidence="4" id="KW-1185">Reference proteome</keyword>
<dbReference type="PANTHER" id="PTHR43540">
    <property type="entry name" value="PEROXYUREIDOACRYLATE/UREIDOACRYLATE AMIDOHYDROLASE-RELATED"/>
    <property type="match status" value="1"/>
</dbReference>
<feature type="domain" description="Isochorismatase-like" evidence="2">
    <location>
        <begin position="70"/>
        <end position="224"/>
    </location>
</feature>
<organism evidence="3 4">
    <name type="scientific">Neorhizobium phenanthreniclasticum</name>
    <dbReference type="NCBI Taxonomy" id="3157917"/>
    <lineage>
        <taxon>Bacteria</taxon>
        <taxon>Pseudomonadati</taxon>
        <taxon>Pseudomonadota</taxon>
        <taxon>Alphaproteobacteria</taxon>
        <taxon>Hyphomicrobiales</taxon>
        <taxon>Rhizobiaceae</taxon>
        <taxon>Rhizobium/Agrobacterium group</taxon>
        <taxon>Neorhizobium</taxon>
    </lineage>
</organism>
<accession>A0ABV0MCM8</accession>
<protein>
    <submittedName>
        <fullName evidence="3">Isochorismatase family protein</fullName>
    </submittedName>
</protein>
<dbReference type="Gene3D" id="3.40.50.850">
    <property type="entry name" value="Isochorismatase-like"/>
    <property type="match status" value="1"/>
</dbReference>
<dbReference type="SUPFAM" id="SSF52499">
    <property type="entry name" value="Isochorismatase-like hydrolases"/>
    <property type="match status" value="1"/>
</dbReference>
<dbReference type="InterPro" id="IPR000868">
    <property type="entry name" value="Isochorismatase-like_dom"/>
</dbReference>
<comment type="caution">
    <text evidence="3">The sequence shown here is derived from an EMBL/GenBank/DDBJ whole genome shotgun (WGS) entry which is preliminary data.</text>
</comment>
<evidence type="ECO:0000313" key="4">
    <source>
        <dbReference type="Proteomes" id="UP001496627"/>
    </source>
</evidence>
<evidence type="ECO:0000256" key="1">
    <source>
        <dbReference type="ARBA" id="ARBA00022801"/>
    </source>
</evidence>
<proteinExistence type="predicted"/>
<name>A0ABV0MCM8_9HYPH</name>
<reference evidence="3 4" key="1">
    <citation type="submission" date="2024-05" db="EMBL/GenBank/DDBJ databases">
        <title>Neorhizobium sp. Rsf11, a plant growth promoting and heavy metal resistant PAH-degrader.</title>
        <authorList>
            <person name="Golubev S.N."/>
            <person name="Muratova A.Y."/>
            <person name="Markelova M.I."/>
        </authorList>
    </citation>
    <scope>NUCLEOTIDE SEQUENCE [LARGE SCALE GENOMIC DNA]</scope>
    <source>
        <strain evidence="3 4">Rsf11</strain>
    </source>
</reference>
<dbReference type="EMBL" id="JBEAAL010000046">
    <property type="protein sequence ID" value="MEQ1409488.1"/>
    <property type="molecule type" value="Genomic_DNA"/>
</dbReference>
<dbReference type="Proteomes" id="UP001496627">
    <property type="component" value="Unassembled WGS sequence"/>
</dbReference>
<dbReference type="RefSeq" id="WP_348864802.1">
    <property type="nucleotide sequence ID" value="NZ_JBEAAL010000046.1"/>
</dbReference>
<evidence type="ECO:0000259" key="2">
    <source>
        <dbReference type="Pfam" id="PF00857"/>
    </source>
</evidence>
<dbReference type="PANTHER" id="PTHR43540:SF1">
    <property type="entry name" value="ISOCHORISMATASE HYDROLASE"/>
    <property type="match status" value="1"/>
</dbReference>